<protein>
    <submittedName>
        <fullName evidence="2">Uncharacterized protein</fullName>
    </submittedName>
</protein>
<sequence length="438" mass="49159">MAVLGPDSINDAKFSGWSTQLQALGLIWDTTDRTVSMPAAKIHKCLDRVVHMLTCKKVTMKHLQKLLGSLRHLSTCLRSAKPFYQRLQALCSRLQVFQSIRLTPGSIRDLQWCQHILSDGHLERLPLRFFGSLPEADINIYMDASDTGLAVLHPARSEFILLKFDEEEALMIQNSDSTGFTINQPGVGVQSGIRIFIFHTWYAGAITCLPYHGLISFSQEVALVKKSTAPSAWQKQFFEFVSLPTIYRGRSIAWQTQDHARGRLLTHTRGRLLTHTRGQFCRPAGLRCRCPRTGGRFTKNSPRTAIQFTGRVITTTVSLLMEPVDTMVRVNGVQSVASRGPRSLVTATRLIHSVLLQIRQRFLVGPRKLTTDHPVQDQCSRVVSSLRVWSQYRPPSPPRDGNQWNPSAPAFAPTQATHYGVHPPHTPPTTQFPLSSRP</sequence>
<reference evidence="2 3" key="1">
    <citation type="submission" date="2013-11" db="EMBL/GenBank/DDBJ databases">
        <title>The Genome Sequence of Phytophthora parasitica P10297.</title>
        <authorList>
            <consortium name="The Broad Institute Genomics Platform"/>
            <person name="Russ C."/>
            <person name="Tyler B."/>
            <person name="Panabieres F."/>
            <person name="Shan W."/>
            <person name="Tripathy S."/>
            <person name="Grunwald N."/>
            <person name="Machado M."/>
            <person name="Johnson C.S."/>
            <person name="Walker B."/>
            <person name="Young S.K."/>
            <person name="Zeng Q."/>
            <person name="Gargeya S."/>
            <person name="Fitzgerald M."/>
            <person name="Haas B."/>
            <person name="Abouelleil A."/>
            <person name="Allen A.W."/>
            <person name="Alvarado L."/>
            <person name="Arachchi H.M."/>
            <person name="Berlin A.M."/>
            <person name="Chapman S.B."/>
            <person name="Gainer-Dewar J."/>
            <person name="Goldberg J."/>
            <person name="Griggs A."/>
            <person name="Gujja S."/>
            <person name="Hansen M."/>
            <person name="Howarth C."/>
            <person name="Imamovic A."/>
            <person name="Ireland A."/>
            <person name="Larimer J."/>
            <person name="McCowan C."/>
            <person name="Murphy C."/>
            <person name="Pearson M."/>
            <person name="Poon T.W."/>
            <person name="Priest M."/>
            <person name="Roberts A."/>
            <person name="Saif S."/>
            <person name="Shea T."/>
            <person name="Sisk P."/>
            <person name="Sykes S."/>
            <person name="Wortman J."/>
            <person name="Nusbaum C."/>
            <person name="Birren B."/>
        </authorList>
    </citation>
    <scope>NUCLEOTIDE SEQUENCE [LARGE SCALE GENOMIC DNA]</scope>
    <source>
        <strain evidence="2 3">P10297</strain>
    </source>
</reference>
<feature type="region of interest" description="Disordered" evidence="1">
    <location>
        <begin position="391"/>
        <end position="438"/>
    </location>
</feature>
<dbReference type="Proteomes" id="UP000018948">
    <property type="component" value="Unassembled WGS sequence"/>
</dbReference>
<proteinExistence type="predicted"/>
<dbReference type="PANTHER" id="PTHR33050">
    <property type="entry name" value="REVERSE TRANSCRIPTASE DOMAIN-CONTAINING PROTEIN"/>
    <property type="match status" value="1"/>
</dbReference>
<dbReference type="EMBL" id="ANIY01003362">
    <property type="protein sequence ID" value="ETP36061.1"/>
    <property type="molecule type" value="Genomic_DNA"/>
</dbReference>
<name>W2YMA7_PHYNI</name>
<comment type="caution">
    <text evidence="2">The sequence shown here is derived from an EMBL/GenBank/DDBJ whole genome shotgun (WGS) entry which is preliminary data.</text>
</comment>
<gene>
    <name evidence="2" type="ORF">F442_15901</name>
</gene>
<evidence type="ECO:0000256" key="1">
    <source>
        <dbReference type="SAM" id="MobiDB-lite"/>
    </source>
</evidence>
<dbReference type="InterPro" id="IPR052055">
    <property type="entry name" value="Hepadnavirus_pol/RT"/>
</dbReference>
<dbReference type="AlphaFoldDB" id="W2YMA7"/>
<dbReference type="PANTHER" id="PTHR33050:SF7">
    <property type="entry name" value="RIBONUCLEASE H"/>
    <property type="match status" value="1"/>
</dbReference>
<organism evidence="2 3">
    <name type="scientific">Phytophthora nicotianae P10297</name>
    <dbReference type="NCBI Taxonomy" id="1317064"/>
    <lineage>
        <taxon>Eukaryota</taxon>
        <taxon>Sar</taxon>
        <taxon>Stramenopiles</taxon>
        <taxon>Oomycota</taxon>
        <taxon>Peronosporomycetes</taxon>
        <taxon>Peronosporales</taxon>
        <taxon>Peronosporaceae</taxon>
        <taxon>Phytophthora</taxon>
    </lineage>
</organism>
<accession>W2YMA7</accession>
<evidence type="ECO:0000313" key="2">
    <source>
        <dbReference type="EMBL" id="ETP36061.1"/>
    </source>
</evidence>
<evidence type="ECO:0000313" key="3">
    <source>
        <dbReference type="Proteomes" id="UP000018948"/>
    </source>
</evidence>